<dbReference type="PANTHER" id="PTHR10083">
    <property type="entry name" value="KUNITZ-TYPE PROTEASE INHIBITOR-RELATED"/>
    <property type="match status" value="1"/>
</dbReference>
<gene>
    <name evidence="5" type="ORF">GCK32_020288</name>
</gene>
<dbReference type="GO" id="GO:0005615">
    <property type="term" value="C:extracellular space"/>
    <property type="evidence" value="ECO:0007669"/>
    <property type="project" value="TreeGrafter"/>
</dbReference>
<dbReference type="SMART" id="SM00131">
    <property type="entry name" value="KU"/>
    <property type="match status" value="1"/>
</dbReference>
<sequence>MKPIHVIFLTSTMIGTSHAHLPPLHLPSPIPVPAPAVSFTSPLLPPSPAVPHLPPPPSPLLPPTISISPPPPISLLPPPSLTLRPVPPALPAVCTMPLVQGPCTGNIIKYGYSASIRSCSSFVYGGCKGNANNFPTLKECIRMCP</sequence>
<dbReference type="PANTHER" id="PTHR10083:SF374">
    <property type="entry name" value="BPTI_KUNITZ INHIBITOR DOMAIN-CONTAINING PROTEIN"/>
    <property type="match status" value="1"/>
</dbReference>
<accession>A0AAN8F210</accession>
<evidence type="ECO:0000256" key="3">
    <source>
        <dbReference type="ARBA" id="ARBA00023157"/>
    </source>
</evidence>
<dbReference type="PRINTS" id="PR01217">
    <property type="entry name" value="PRICHEXTENSN"/>
</dbReference>
<protein>
    <submittedName>
        <fullName evidence="5">Kunitz/Bovine pancreatic trypsin inhibitor domain protein</fullName>
    </submittedName>
</protein>
<dbReference type="GO" id="GO:0004867">
    <property type="term" value="F:serine-type endopeptidase inhibitor activity"/>
    <property type="evidence" value="ECO:0007669"/>
    <property type="project" value="UniProtKB-KW"/>
</dbReference>
<name>A0AAN8F210_TRICO</name>
<dbReference type="InterPro" id="IPR036880">
    <property type="entry name" value="Kunitz_BPTI_sf"/>
</dbReference>
<dbReference type="CDD" id="cd00109">
    <property type="entry name" value="Kunitz-type"/>
    <property type="match status" value="1"/>
</dbReference>
<dbReference type="Pfam" id="PF00014">
    <property type="entry name" value="Kunitz_BPTI"/>
    <property type="match status" value="1"/>
</dbReference>
<dbReference type="InterPro" id="IPR002223">
    <property type="entry name" value="Kunitz_BPTI"/>
</dbReference>
<dbReference type="AlphaFoldDB" id="A0AAN8F210"/>
<evidence type="ECO:0000259" key="4">
    <source>
        <dbReference type="PROSITE" id="PS50279"/>
    </source>
</evidence>
<dbReference type="PROSITE" id="PS00280">
    <property type="entry name" value="BPTI_KUNITZ_1"/>
    <property type="match status" value="1"/>
</dbReference>
<dbReference type="PRINTS" id="PR00759">
    <property type="entry name" value="BASICPTASE"/>
</dbReference>
<dbReference type="SUPFAM" id="SSF57362">
    <property type="entry name" value="BPTI-like"/>
    <property type="match status" value="1"/>
</dbReference>
<keyword evidence="2" id="KW-0722">Serine protease inhibitor</keyword>
<dbReference type="InterPro" id="IPR050098">
    <property type="entry name" value="TFPI/VKTCI-like"/>
</dbReference>
<comment type="caution">
    <text evidence="5">The sequence shown here is derived from an EMBL/GenBank/DDBJ whole genome shotgun (WGS) entry which is preliminary data.</text>
</comment>
<dbReference type="PROSITE" id="PS50279">
    <property type="entry name" value="BPTI_KUNITZ_2"/>
    <property type="match status" value="1"/>
</dbReference>
<reference evidence="5 6" key="1">
    <citation type="submission" date="2019-10" db="EMBL/GenBank/DDBJ databases">
        <title>Assembly and Annotation for the nematode Trichostrongylus colubriformis.</title>
        <authorList>
            <person name="Martin J."/>
        </authorList>
    </citation>
    <scope>NUCLEOTIDE SEQUENCE [LARGE SCALE GENOMIC DNA]</scope>
    <source>
        <strain evidence="5">G859</strain>
        <tissue evidence="5">Whole worm</tissue>
    </source>
</reference>
<evidence type="ECO:0000256" key="2">
    <source>
        <dbReference type="ARBA" id="ARBA00022900"/>
    </source>
</evidence>
<evidence type="ECO:0000313" key="5">
    <source>
        <dbReference type="EMBL" id="KAK5971801.1"/>
    </source>
</evidence>
<dbReference type="InterPro" id="IPR020901">
    <property type="entry name" value="Prtase_inh_Kunz-CS"/>
</dbReference>
<dbReference type="Gene3D" id="4.10.410.10">
    <property type="entry name" value="Pancreatic trypsin inhibitor Kunitz domain"/>
    <property type="match status" value="1"/>
</dbReference>
<evidence type="ECO:0000313" key="6">
    <source>
        <dbReference type="Proteomes" id="UP001331761"/>
    </source>
</evidence>
<keyword evidence="3" id="KW-1015">Disulfide bond</keyword>
<proteinExistence type="predicted"/>
<feature type="domain" description="BPTI/Kunitz inhibitor" evidence="4">
    <location>
        <begin position="94"/>
        <end position="144"/>
    </location>
</feature>
<keyword evidence="1" id="KW-0646">Protease inhibitor</keyword>
<keyword evidence="6" id="KW-1185">Reference proteome</keyword>
<organism evidence="5 6">
    <name type="scientific">Trichostrongylus colubriformis</name>
    <name type="common">Black scour worm</name>
    <dbReference type="NCBI Taxonomy" id="6319"/>
    <lineage>
        <taxon>Eukaryota</taxon>
        <taxon>Metazoa</taxon>
        <taxon>Ecdysozoa</taxon>
        <taxon>Nematoda</taxon>
        <taxon>Chromadorea</taxon>
        <taxon>Rhabditida</taxon>
        <taxon>Rhabditina</taxon>
        <taxon>Rhabditomorpha</taxon>
        <taxon>Strongyloidea</taxon>
        <taxon>Trichostrongylidae</taxon>
        <taxon>Trichostrongylus</taxon>
    </lineage>
</organism>
<evidence type="ECO:0000256" key="1">
    <source>
        <dbReference type="ARBA" id="ARBA00022690"/>
    </source>
</evidence>
<dbReference type="EMBL" id="WIXE01017374">
    <property type="protein sequence ID" value="KAK5971801.1"/>
    <property type="molecule type" value="Genomic_DNA"/>
</dbReference>
<dbReference type="Proteomes" id="UP001331761">
    <property type="component" value="Unassembled WGS sequence"/>
</dbReference>